<evidence type="ECO:0000313" key="10">
    <source>
        <dbReference type="WBParaSite" id="Csp11.Scaffold629.g9539.t1"/>
    </source>
</evidence>
<dbReference type="Gene3D" id="3.10.250.10">
    <property type="entry name" value="SRCR-like domain"/>
    <property type="match status" value="1"/>
</dbReference>
<keyword evidence="7" id="KW-1133">Transmembrane helix</keyword>
<dbReference type="SUPFAM" id="SSF56487">
    <property type="entry name" value="SRCR-like"/>
    <property type="match status" value="1"/>
</dbReference>
<feature type="transmembrane region" description="Helical" evidence="7">
    <location>
        <begin position="1282"/>
        <end position="1305"/>
    </location>
</feature>
<dbReference type="InterPro" id="IPR006626">
    <property type="entry name" value="PbH1"/>
</dbReference>
<keyword evidence="3 5" id="KW-1015">Disulfide bond</keyword>
<comment type="caution">
    <text evidence="5">Lacks conserved residue(s) required for the propagation of feature annotation.</text>
</comment>
<dbReference type="InterPro" id="IPR053243">
    <property type="entry name" value="SJ_maturation_regulator"/>
</dbReference>
<dbReference type="Gene3D" id="2.160.20.10">
    <property type="entry name" value="Single-stranded right-handed beta-helix, Pectin lyase-like"/>
    <property type="match status" value="2"/>
</dbReference>
<keyword evidence="7" id="KW-0812">Transmembrane</keyword>
<dbReference type="InterPro" id="IPR011050">
    <property type="entry name" value="Pectin_lyase_fold/virulence"/>
</dbReference>
<evidence type="ECO:0000256" key="4">
    <source>
        <dbReference type="ARBA" id="ARBA00023180"/>
    </source>
</evidence>
<dbReference type="PANTHER" id="PTHR47653">
    <property type="entry name" value="PROTEIN BARK BEETLE"/>
    <property type="match status" value="1"/>
</dbReference>
<feature type="compositionally biased region" description="Polar residues" evidence="6">
    <location>
        <begin position="1392"/>
        <end position="1421"/>
    </location>
</feature>
<dbReference type="InterPro" id="IPR001190">
    <property type="entry name" value="SRCR"/>
</dbReference>
<evidence type="ECO:0000256" key="2">
    <source>
        <dbReference type="ARBA" id="ARBA00022737"/>
    </source>
</evidence>
<dbReference type="Pfam" id="PF00059">
    <property type="entry name" value="Lectin_C"/>
    <property type="match status" value="1"/>
</dbReference>
<sequence length="1537" mass="175461">MWLHSPQHAVVPGTPIAEITYHFDNCSVVDNTGPIIESHRDLYASANVFHWILWSNTFANNTRSGIAVTLPDTYDLLAKQQHSLWLTENRFERNDDFKILLDGYYAFANISSNNFTENYAPKQFGMLELRGMEKKLICERNRFFFNWGHWMIKIDATSQYLKDIDVKSYIQYNYIEKNKFIRQRADYVDMWPRSYALGVFGSQKIDVHFNRFFNDLMDFELVSGSKYTDIYDTMNATFNWWGTGNEAVISQRVFDFDDWNTYTRAQWSPFYVTNDLSINFWWNPWRDGQLANATYIEPTVHDLHGRVYEDKNLTLITERWYQFPHYYRPFRPYRITRDVTIMPGATLYIQENVEVHIWPNVRILVLGNLVAEGSYWQPIRFKPINTTELAEIRGKIPTEYRKKRGIVFEPPPRSKRASDRSKPDQVYRDFPTLHRDDPYYQRFTVSLTTNGSDYGRAGFLQIYNQTTGETVASCDRQFTIRNAQVVCRELGMETQNVYHWLTPRWDYNPQLRILKTYMEPRECRGDEPSLDRCNLRLSGNDSQWMCMDSEHFNYVYCGRNQSLSNEYIGNWGGITFAQPTLEHEYGERRGPRKERSILQNVEIVGGGAGHNDSWQSAGLQIFHRSPILDHVNVTNCSVNGVQVISPNDRITLANLNVTFNQGQGVNIMTTFVQAPSTSQDAMRKPMSIPYYSQGMMDMCAAVKRFEVKNRIMLYYKYDSLPVDCIKIFTSPGRRVAFRIVQYHLYSSPTDLGRSDALRLYSSASFAPMALLAEFRDDYQSVDPSVAVSSEEIAVHLRATAADGVYGFIAEVSALPSNSEQHSVGEVIIRGCRMDNNDRGAIEYSNLGEMSPNLVIESSSFSSNGIHLFGNISTSSQAIQLHLHNTVFFLFRSNSIAHNRGGIYISATSSSPVVRLGALVKNCMFVYNSNSTTIALSGNNYQSISLLNNIISHNFALYHDTVVAHDVAINMTRNTLFSNTGLHTLDIHANSKISADKNVFFYNHFYDNLALGHGHQYLEKFGFQPKKENNEFLNRPRRQVLTQQGVSFDWWTHVDNETTRFRSTIIAGSSQEIFRFNTFNDPLNDYELTTGRQSQYEIGSIEAKDNYWGYPGTVGVASGKIRDREDYGELVKVEYEPVLESNTSLVEGDCPAGWFQAGHNEFKSCFLFVAAAVTYTKAVEYCKELGAFVPYLRIDDILQTQLAQRVEKYSVDMITDQERLKAYGVEDDIHLWISSVNIPNTQCGWLSARTRRIGQVNCNLLMPFICEKGTHPYSEPILWRPGIIIPIILAGVIVFFLVVLLICWCWKSRERNEAMIERKSIVRASLKLQKREQEYLKRKMQSGSEHTHTSAHASLDGGSTISAYDWRNRIPPRPPSEATSDNTYSYAAYTPNGGPTTSYRSRYVSTNPNGYSEITSTVTPTTVKMRDSECSTCPSDSERTSTATDISTSTYTSDATESTVRSTVVRRSPVPPARSPIPALRRDGRAGSSGFLNSTSNFQPLPQELPRQYPFPPVSPTLTVSNGSTSVTVTLILPERVS</sequence>
<dbReference type="InterPro" id="IPR012334">
    <property type="entry name" value="Pectin_lyas_fold"/>
</dbReference>
<dbReference type="InterPro" id="IPR016186">
    <property type="entry name" value="C-type_lectin-like/link_sf"/>
</dbReference>
<dbReference type="InterPro" id="IPR001304">
    <property type="entry name" value="C-type_lectin-like"/>
</dbReference>
<evidence type="ECO:0000256" key="6">
    <source>
        <dbReference type="SAM" id="MobiDB-lite"/>
    </source>
</evidence>
<organism evidence="9 10">
    <name type="scientific">Caenorhabditis tropicalis</name>
    <dbReference type="NCBI Taxonomy" id="1561998"/>
    <lineage>
        <taxon>Eukaryota</taxon>
        <taxon>Metazoa</taxon>
        <taxon>Ecdysozoa</taxon>
        <taxon>Nematoda</taxon>
        <taxon>Chromadorea</taxon>
        <taxon>Rhabditida</taxon>
        <taxon>Rhabditina</taxon>
        <taxon>Rhabditomorpha</taxon>
        <taxon>Rhabditoidea</taxon>
        <taxon>Rhabditidae</taxon>
        <taxon>Peloderinae</taxon>
        <taxon>Caenorhabditis</taxon>
    </lineage>
</organism>
<feature type="compositionally biased region" description="Low complexity" evidence="6">
    <location>
        <begin position="1457"/>
        <end position="1467"/>
    </location>
</feature>
<name>A0A1I7UI13_9PELO</name>
<dbReference type="STRING" id="1561998.A0A1I7UI13"/>
<dbReference type="Pfam" id="PF00530">
    <property type="entry name" value="SRCR"/>
    <property type="match status" value="1"/>
</dbReference>
<evidence type="ECO:0000256" key="5">
    <source>
        <dbReference type="PROSITE-ProRule" id="PRU00196"/>
    </source>
</evidence>
<dbReference type="eggNOG" id="ENOG502QT9G">
    <property type="taxonomic scope" value="Eukaryota"/>
</dbReference>
<dbReference type="SMART" id="SM00202">
    <property type="entry name" value="SR"/>
    <property type="match status" value="1"/>
</dbReference>
<dbReference type="InterPro" id="IPR016187">
    <property type="entry name" value="CTDL_fold"/>
</dbReference>
<keyword evidence="2" id="KW-0677">Repeat</keyword>
<feature type="region of interest" description="Disordered" evidence="6">
    <location>
        <begin position="1336"/>
        <end position="1491"/>
    </location>
</feature>
<proteinExistence type="predicted"/>
<feature type="region of interest" description="Disordered" evidence="6">
    <location>
        <begin position="408"/>
        <end position="428"/>
    </location>
</feature>
<evidence type="ECO:0000256" key="7">
    <source>
        <dbReference type="SAM" id="Phobius"/>
    </source>
</evidence>
<dbReference type="SMART" id="SM00710">
    <property type="entry name" value="PbH1"/>
    <property type="match status" value="7"/>
</dbReference>
<dbReference type="WBParaSite" id="Csp11.Scaffold629.g9539.t1">
    <property type="protein sequence ID" value="Csp11.Scaffold629.g9539.t1"/>
    <property type="gene ID" value="Csp11.Scaffold629.g9539"/>
</dbReference>
<dbReference type="SUPFAM" id="SSF56436">
    <property type="entry name" value="C-type lectin-like"/>
    <property type="match status" value="1"/>
</dbReference>
<protein>
    <submittedName>
        <fullName evidence="10">SRCR domain-containing protein</fullName>
    </submittedName>
</protein>
<evidence type="ECO:0000256" key="1">
    <source>
        <dbReference type="ARBA" id="ARBA00022729"/>
    </source>
</evidence>
<feature type="compositionally biased region" description="Basic and acidic residues" evidence="6">
    <location>
        <begin position="416"/>
        <end position="428"/>
    </location>
</feature>
<accession>A0A1I7UI13</accession>
<dbReference type="PANTHER" id="PTHR47653:SF1">
    <property type="entry name" value="DELETED IN MALIGNANT BRAIN TUMORS 1 PROTEIN"/>
    <property type="match status" value="1"/>
</dbReference>
<dbReference type="SUPFAM" id="SSF51126">
    <property type="entry name" value="Pectin lyase-like"/>
    <property type="match status" value="1"/>
</dbReference>
<keyword evidence="9" id="KW-1185">Reference proteome</keyword>
<keyword evidence="4" id="KW-0325">Glycoprotein</keyword>
<dbReference type="InterPro" id="IPR036772">
    <property type="entry name" value="SRCR-like_dom_sf"/>
</dbReference>
<keyword evidence="1" id="KW-0732">Signal</keyword>
<evidence type="ECO:0000259" key="8">
    <source>
        <dbReference type="PROSITE" id="PS50287"/>
    </source>
</evidence>
<dbReference type="PROSITE" id="PS50287">
    <property type="entry name" value="SRCR_2"/>
    <property type="match status" value="1"/>
</dbReference>
<dbReference type="Proteomes" id="UP000095282">
    <property type="component" value="Unplaced"/>
</dbReference>
<reference evidence="10" key="1">
    <citation type="submission" date="2016-11" db="UniProtKB">
        <authorList>
            <consortium name="WormBaseParasite"/>
        </authorList>
    </citation>
    <scope>IDENTIFICATION</scope>
</reference>
<keyword evidence="7" id="KW-0472">Membrane</keyword>
<evidence type="ECO:0000313" key="9">
    <source>
        <dbReference type="Proteomes" id="UP000095282"/>
    </source>
</evidence>
<dbReference type="GO" id="GO:0016020">
    <property type="term" value="C:membrane"/>
    <property type="evidence" value="ECO:0007669"/>
    <property type="project" value="InterPro"/>
</dbReference>
<feature type="disulfide bond" evidence="5">
    <location>
        <begin position="523"/>
        <end position="533"/>
    </location>
</feature>
<dbReference type="Gene3D" id="3.10.100.10">
    <property type="entry name" value="Mannose-Binding Protein A, subunit A"/>
    <property type="match status" value="1"/>
</dbReference>
<feature type="compositionally biased region" description="Polar residues" evidence="6">
    <location>
        <begin position="1429"/>
        <end position="1456"/>
    </location>
</feature>
<dbReference type="GO" id="GO:0045217">
    <property type="term" value="P:cell-cell junction maintenance"/>
    <property type="evidence" value="ECO:0007669"/>
    <property type="project" value="TreeGrafter"/>
</dbReference>
<evidence type="ECO:0000256" key="3">
    <source>
        <dbReference type="ARBA" id="ARBA00023157"/>
    </source>
</evidence>
<feature type="domain" description="SRCR" evidence="8">
    <location>
        <begin position="445"/>
        <end position="558"/>
    </location>
</feature>